<evidence type="ECO:0000256" key="2">
    <source>
        <dbReference type="ARBA" id="ARBA00067797"/>
    </source>
</evidence>
<dbReference type="FunFam" id="2.30.30.400:FF:000001">
    <property type="entry name" value="Rho-dependent transcription termination (ROF)"/>
    <property type="match status" value="1"/>
</dbReference>
<dbReference type="SUPFAM" id="SSF101744">
    <property type="entry name" value="Rof/RNase P subunit-like"/>
    <property type="match status" value="1"/>
</dbReference>
<accession>A0A376MSI6</accession>
<dbReference type="Pfam" id="PF07073">
    <property type="entry name" value="ROF"/>
    <property type="match status" value="1"/>
</dbReference>
<dbReference type="Proteomes" id="UP000254817">
    <property type="component" value="Unassembled WGS sequence"/>
</dbReference>
<dbReference type="InterPro" id="IPR009778">
    <property type="entry name" value="ROF"/>
</dbReference>
<dbReference type="Gene3D" id="2.30.30.400">
    <property type="entry name" value="Rof-like"/>
    <property type="match status" value="1"/>
</dbReference>
<evidence type="ECO:0000256" key="1">
    <source>
        <dbReference type="ARBA" id="ARBA00053844"/>
    </source>
</evidence>
<dbReference type="InterPro" id="IPR023534">
    <property type="entry name" value="Rof/RNase_P-like"/>
</dbReference>
<sequence length="105" mass="12203">MSMNDTYQPINCDDYDNLELACQHHLMLTLELKDGEKLQAKASDLVSRKNVEYLVVEAAGTTRELRLDKITSFSHPEIGTVVVERVLIDFRRMRRLKRLIRLSLN</sequence>
<gene>
    <name evidence="3" type="primary">rof</name>
    <name evidence="3" type="ORF">NCTC11112_03467</name>
</gene>
<proteinExistence type="predicted"/>
<reference evidence="3 4" key="1">
    <citation type="submission" date="2018-06" db="EMBL/GenBank/DDBJ databases">
        <authorList>
            <consortium name="Pathogen Informatics"/>
            <person name="Doyle S."/>
        </authorList>
    </citation>
    <scope>NUCLEOTIDE SEQUENCE [LARGE SCALE GENOMIC DNA]</scope>
    <source>
        <strain evidence="3 4">NCTC11112</strain>
    </source>
</reference>
<name>A0A376MSI6_ECOLX</name>
<dbReference type="NCBIfam" id="NF008636">
    <property type="entry name" value="PRK11625.1"/>
    <property type="match status" value="1"/>
</dbReference>
<dbReference type="EMBL" id="UGAW01000001">
    <property type="protein sequence ID" value="STG52945.1"/>
    <property type="molecule type" value="Genomic_DNA"/>
</dbReference>
<evidence type="ECO:0000313" key="4">
    <source>
        <dbReference type="Proteomes" id="UP000254817"/>
    </source>
</evidence>
<dbReference type="InterPro" id="IPR038626">
    <property type="entry name" value="Rof-like_sf"/>
</dbReference>
<organism evidence="3 4">
    <name type="scientific">Escherichia coli</name>
    <dbReference type="NCBI Taxonomy" id="562"/>
    <lineage>
        <taxon>Bacteria</taxon>
        <taxon>Pseudomonadati</taxon>
        <taxon>Pseudomonadota</taxon>
        <taxon>Gammaproteobacteria</taxon>
        <taxon>Enterobacterales</taxon>
        <taxon>Enterobacteriaceae</taxon>
        <taxon>Escherichia</taxon>
    </lineage>
</organism>
<comment type="function">
    <text evidence="1">Suppresses temperature-sensitive mutations in essential genes by modulating rho-dependent transcription termination.</text>
</comment>
<protein>
    <recommendedName>
        <fullName evidence="2">Protein rof</fullName>
    </recommendedName>
</protein>
<evidence type="ECO:0000313" key="3">
    <source>
        <dbReference type="EMBL" id="STG52945.1"/>
    </source>
</evidence>
<dbReference type="AlphaFoldDB" id="A0A376MSI6"/>